<evidence type="ECO:0000256" key="1">
    <source>
        <dbReference type="SAM" id="SignalP"/>
    </source>
</evidence>
<evidence type="ECO:0000313" key="2">
    <source>
        <dbReference type="EMBL" id="TWU21561.1"/>
    </source>
</evidence>
<protein>
    <submittedName>
        <fullName evidence="2">Porin P</fullName>
    </submittedName>
</protein>
<dbReference type="RefSeq" id="WP_231612435.1">
    <property type="nucleotide sequence ID" value="NZ_SJPT01000006.1"/>
</dbReference>
<proteinExistence type="predicted"/>
<name>A0A5C6CDR6_9BACT</name>
<feature type="chain" id="PRO_5023093963" evidence="1">
    <location>
        <begin position="40"/>
        <end position="488"/>
    </location>
</feature>
<dbReference type="Pfam" id="PF07396">
    <property type="entry name" value="Porin_O_P"/>
    <property type="match status" value="1"/>
</dbReference>
<sequence precursor="true">MECPLQTRPARGQWRPLAGLKSWFAVGLAAICLHSSASAQSPPVSDGMILSNEVQFELQRMQQQIDELKSASVISSAASTATFSSAPVLCCPSEKPTYPTKPKYPTARLTGFFQADAVGFSQDRANMETLGGGIAADGDIQDGADFRRARLAATGQAWDNVSYMLEMDFAFPGRPSFMDVWLDIDDVLGSSNLRVGQFRQPFGMDGLTSVREMTFLERALPFAFLPFRQIGAMLYGNRKDELATWAIAGFRYPTDTFGGNVGDNGGYGMATRLTGLLVNRGDGKGLVHLGGGYSFIDPANDQFQYRNQPEVAVGETGGGVPTRAIANVPAFVDTGAFAADNANLFNAELALAYGSFYAQSEASYAVVTQPAGPTLTLPGAYAHAGYFLTGETRKYNGKNGVFGRVTPDRSVGNEGGIGAWEIAGRWSYLDLNDENIQGGRLNDLTAGLNWYLNPYTKFQFNYIHAMLDRPTYGESDADIFAMRAQLDF</sequence>
<keyword evidence="3" id="KW-1185">Reference proteome</keyword>
<keyword evidence="1" id="KW-0732">Signal</keyword>
<dbReference type="Gene3D" id="2.40.160.10">
    <property type="entry name" value="Porin"/>
    <property type="match status" value="1"/>
</dbReference>
<dbReference type="SUPFAM" id="SSF56935">
    <property type="entry name" value="Porins"/>
    <property type="match status" value="1"/>
</dbReference>
<dbReference type="Proteomes" id="UP000316304">
    <property type="component" value="Unassembled WGS sequence"/>
</dbReference>
<accession>A0A5C6CDR6</accession>
<dbReference type="AlphaFoldDB" id="A0A5C6CDR6"/>
<dbReference type="InterPro" id="IPR010870">
    <property type="entry name" value="Porin_O/P"/>
</dbReference>
<reference evidence="2 3" key="1">
    <citation type="submission" date="2019-02" db="EMBL/GenBank/DDBJ databases">
        <title>Deep-cultivation of Planctomycetes and their phenomic and genomic characterization uncovers novel biology.</title>
        <authorList>
            <person name="Wiegand S."/>
            <person name="Jogler M."/>
            <person name="Boedeker C."/>
            <person name="Pinto D."/>
            <person name="Vollmers J."/>
            <person name="Rivas-Marin E."/>
            <person name="Kohn T."/>
            <person name="Peeters S.H."/>
            <person name="Heuer A."/>
            <person name="Rast P."/>
            <person name="Oberbeckmann S."/>
            <person name="Bunk B."/>
            <person name="Jeske O."/>
            <person name="Meyerdierks A."/>
            <person name="Storesund J.E."/>
            <person name="Kallscheuer N."/>
            <person name="Luecker S."/>
            <person name="Lage O.M."/>
            <person name="Pohl T."/>
            <person name="Merkel B.J."/>
            <person name="Hornburger P."/>
            <person name="Mueller R.-W."/>
            <person name="Bruemmer F."/>
            <person name="Labrenz M."/>
            <person name="Spormann A.M."/>
            <person name="Op Den Camp H."/>
            <person name="Overmann J."/>
            <person name="Amann R."/>
            <person name="Jetten M.S.M."/>
            <person name="Mascher T."/>
            <person name="Medema M.H."/>
            <person name="Devos D.P."/>
            <person name="Kaster A.-K."/>
            <person name="Ovreas L."/>
            <person name="Rohde M."/>
            <person name="Galperin M.Y."/>
            <person name="Jogler C."/>
        </authorList>
    </citation>
    <scope>NUCLEOTIDE SEQUENCE [LARGE SCALE GENOMIC DNA]</scope>
    <source>
        <strain evidence="2 3">Pla52o</strain>
    </source>
</reference>
<comment type="caution">
    <text evidence="2">The sequence shown here is derived from an EMBL/GenBank/DDBJ whole genome shotgun (WGS) entry which is preliminary data.</text>
</comment>
<feature type="signal peptide" evidence="1">
    <location>
        <begin position="1"/>
        <end position="39"/>
    </location>
</feature>
<gene>
    <name evidence="2" type="primary">oprP</name>
    <name evidence="2" type="ORF">Pla52o_37480</name>
</gene>
<dbReference type="EMBL" id="SJPT01000006">
    <property type="protein sequence ID" value="TWU21561.1"/>
    <property type="molecule type" value="Genomic_DNA"/>
</dbReference>
<dbReference type="InterPro" id="IPR023614">
    <property type="entry name" value="Porin_dom_sf"/>
</dbReference>
<evidence type="ECO:0000313" key="3">
    <source>
        <dbReference type="Proteomes" id="UP000316304"/>
    </source>
</evidence>
<organism evidence="2 3">
    <name type="scientific">Novipirellula galeiformis</name>
    <dbReference type="NCBI Taxonomy" id="2528004"/>
    <lineage>
        <taxon>Bacteria</taxon>
        <taxon>Pseudomonadati</taxon>
        <taxon>Planctomycetota</taxon>
        <taxon>Planctomycetia</taxon>
        <taxon>Pirellulales</taxon>
        <taxon>Pirellulaceae</taxon>
        <taxon>Novipirellula</taxon>
    </lineage>
</organism>